<feature type="transmembrane region" description="Helical" evidence="5">
    <location>
        <begin position="149"/>
        <end position="168"/>
    </location>
</feature>
<gene>
    <name evidence="6" type="ORF">GCM10007872_25420</name>
</gene>
<dbReference type="GO" id="GO:0015035">
    <property type="term" value="F:protein-disulfide reductase activity"/>
    <property type="evidence" value="ECO:0007669"/>
    <property type="project" value="InterPro"/>
</dbReference>
<sequence>MPLNRTTHRPVSTNALGGLYVLGALLALGVVWFAEHWLKLAPCELCLWERRPWWVLLGIGIVTIVLPKRYARFGVFLGLLCLMTSIGLAVLHAGVEHKFWPSPAPECRAPAFHGGSFKDWMSAMPARPNKPCDSPDYLFGLPVSMTELGGLYAAAVFVVALVGSFRMGRSRR</sequence>
<evidence type="ECO:0000256" key="2">
    <source>
        <dbReference type="ARBA" id="ARBA00022692"/>
    </source>
</evidence>
<dbReference type="RefSeq" id="WP_174787588.1">
    <property type="nucleotide sequence ID" value="NZ_BARA01000084.1"/>
</dbReference>
<keyword evidence="3 5" id="KW-1133">Transmembrane helix</keyword>
<evidence type="ECO:0000256" key="3">
    <source>
        <dbReference type="ARBA" id="ARBA00022989"/>
    </source>
</evidence>
<reference evidence="7" key="1">
    <citation type="journal article" date="2019" name="Int. J. Syst. Evol. Microbiol.">
        <title>The Global Catalogue of Microorganisms (GCM) 10K type strain sequencing project: providing services to taxonomists for standard genome sequencing and annotation.</title>
        <authorList>
            <consortium name="The Broad Institute Genomics Platform"/>
            <consortium name="The Broad Institute Genome Sequencing Center for Infectious Disease"/>
            <person name="Wu L."/>
            <person name="Ma J."/>
        </authorList>
    </citation>
    <scope>NUCLEOTIDE SEQUENCE [LARGE SCALE GENOMIC DNA]</scope>
    <source>
        <strain evidence="7">NBRC 12467</strain>
    </source>
</reference>
<dbReference type="AlphaFoldDB" id="A0AA37SL17"/>
<organism evidence="6 7">
    <name type="scientific">Gluconobacter sphaericus NBRC 12467</name>
    <dbReference type="NCBI Taxonomy" id="1307951"/>
    <lineage>
        <taxon>Bacteria</taxon>
        <taxon>Pseudomonadati</taxon>
        <taxon>Pseudomonadota</taxon>
        <taxon>Alphaproteobacteria</taxon>
        <taxon>Acetobacterales</taxon>
        <taxon>Acetobacteraceae</taxon>
        <taxon>Gluconobacter</taxon>
    </lineage>
</organism>
<comment type="subcellular location">
    <subcellularLocation>
        <location evidence="1">Membrane</location>
        <topology evidence="1">Multi-pass membrane protein</topology>
    </subcellularLocation>
</comment>
<accession>A0AA37SL17</accession>
<feature type="transmembrane region" description="Helical" evidence="5">
    <location>
        <begin position="75"/>
        <end position="95"/>
    </location>
</feature>
<evidence type="ECO:0000256" key="4">
    <source>
        <dbReference type="ARBA" id="ARBA00023136"/>
    </source>
</evidence>
<evidence type="ECO:0000313" key="6">
    <source>
        <dbReference type="EMBL" id="GLQ85632.1"/>
    </source>
</evidence>
<feature type="transmembrane region" description="Helical" evidence="5">
    <location>
        <begin position="12"/>
        <end position="33"/>
    </location>
</feature>
<keyword evidence="2 5" id="KW-0812">Transmembrane</keyword>
<protein>
    <recommendedName>
        <fullName evidence="8">Disulfide bond formation protein B</fullName>
    </recommendedName>
</protein>
<dbReference type="InterPro" id="IPR003752">
    <property type="entry name" value="DiS_bond_form_DsbB/BdbC"/>
</dbReference>
<feature type="transmembrane region" description="Helical" evidence="5">
    <location>
        <begin position="53"/>
        <end position="70"/>
    </location>
</feature>
<keyword evidence="7" id="KW-1185">Reference proteome</keyword>
<dbReference type="EMBL" id="BSNZ01000019">
    <property type="protein sequence ID" value="GLQ85632.1"/>
    <property type="molecule type" value="Genomic_DNA"/>
</dbReference>
<dbReference type="Pfam" id="PF02600">
    <property type="entry name" value="DsbB"/>
    <property type="match status" value="1"/>
</dbReference>
<dbReference type="Proteomes" id="UP001156708">
    <property type="component" value="Unassembled WGS sequence"/>
</dbReference>
<keyword evidence="4 5" id="KW-0472">Membrane</keyword>
<comment type="caution">
    <text evidence="6">The sequence shown here is derived from an EMBL/GenBank/DDBJ whole genome shotgun (WGS) entry which is preliminary data.</text>
</comment>
<evidence type="ECO:0000256" key="1">
    <source>
        <dbReference type="ARBA" id="ARBA00004141"/>
    </source>
</evidence>
<dbReference type="GO" id="GO:0006457">
    <property type="term" value="P:protein folding"/>
    <property type="evidence" value="ECO:0007669"/>
    <property type="project" value="InterPro"/>
</dbReference>
<dbReference type="Gene3D" id="1.20.1550.10">
    <property type="entry name" value="DsbB-like"/>
    <property type="match status" value="1"/>
</dbReference>
<proteinExistence type="predicted"/>
<dbReference type="InterPro" id="IPR023380">
    <property type="entry name" value="DsbB-like_sf"/>
</dbReference>
<evidence type="ECO:0008006" key="8">
    <source>
        <dbReference type="Google" id="ProtNLM"/>
    </source>
</evidence>
<dbReference type="SUPFAM" id="SSF158442">
    <property type="entry name" value="DsbB-like"/>
    <property type="match status" value="1"/>
</dbReference>
<name>A0AA37SL17_9PROT</name>
<evidence type="ECO:0000313" key="7">
    <source>
        <dbReference type="Proteomes" id="UP001156708"/>
    </source>
</evidence>
<evidence type="ECO:0000256" key="5">
    <source>
        <dbReference type="SAM" id="Phobius"/>
    </source>
</evidence>
<dbReference type="GO" id="GO:0016020">
    <property type="term" value="C:membrane"/>
    <property type="evidence" value="ECO:0007669"/>
    <property type="project" value="UniProtKB-SubCell"/>
</dbReference>